<evidence type="ECO:0000313" key="2">
    <source>
        <dbReference type="Proteomes" id="UP001548189"/>
    </source>
</evidence>
<dbReference type="Proteomes" id="UP001548189">
    <property type="component" value="Unassembled WGS sequence"/>
</dbReference>
<accession>A0ABV2BP23</accession>
<evidence type="ECO:0000313" key="1">
    <source>
        <dbReference type="EMBL" id="MET1253667.1"/>
    </source>
</evidence>
<reference evidence="1 2" key="1">
    <citation type="submission" date="2024-06" db="EMBL/GenBank/DDBJ databases">
        <authorList>
            <person name="Li F."/>
        </authorList>
    </citation>
    <scope>NUCLEOTIDE SEQUENCE [LARGE SCALE GENOMIC DNA]</scope>
    <source>
        <strain evidence="1 2">GXAS 311</strain>
    </source>
</reference>
<sequence length="92" mass="10763">MTTYIYSKWKNNPIEMPVEFYSELDMSRYEVRKVEIFKNGKLTYASKTKSTGETRLGITPVPSIAEIKTQAEFEIKEISKQDFENIWQKATS</sequence>
<dbReference type="Pfam" id="PF21812">
    <property type="entry name" value="DUF6881"/>
    <property type="match status" value="1"/>
</dbReference>
<protein>
    <submittedName>
        <fullName evidence="1">Uncharacterized protein</fullName>
    </submittedName>
</protein>
<proteinExistence type="predicted"/>
<name>A0ABV2BP23_9GAMM</name>
<organism evidence="1 2">
    <name type="scientific">Aliikangiella maris</name>
    <dbReference type="NCBI Taxonomy" id="3162458"/>
    <lineage>
        <taxon>Bacteria</taxon>
        <taxon>Pseudomonadati</taxon>
        <taxon>Pseudomonadota</taxon>
        <taxon>Gammaproteobacteria</taxon>
        <taxon>Oceanospirillales</taxon>
        <taxon>Pleioneaceae</taxon>
        <taxon>Aliikangiella</taxon>
    </lineage>
</organism>
<comment type="caution">
    <text evidence="1">The sequence shown here is derived from an EMBL/GenBank/DDBJ whole genome shotgun (WGS) entry which is preliminary data.</text>
</comment>
<keyword evidence="2" id="KW-1185">Reference proteome</keyword>
<gene>
    <name evidence="1" type="ORF">ABVT43_00870</name>
</gene>
<dbReference type="EMBL" id="JBEVCJ010000001">
    <property type="protein sequence ID" value="MET1253667.1"/>
    <property type="molecule type" value="Genomic_DNA"/>
</dbReference>
<dbReference type="InterPro" id="IPR049248">
    <property type="entry name" value="DUF6881"/>
</dbReference>